<sequence length="123" mass="14028">MSSRNQQMYANVAWVIVKWMKRKCMGTHRESMIVRGQFVMKLAKKMQLLTNGVLDSLKASILCRSLDSTTLKELIDPDGRLIAEDPAPSLLRFFMPKPPRPTLQDLSDRMCCMGIQLGVLVRM</sequence>
<accession>A0A699T9F3</accession>
<gene>
    <name evidence="1" type="ORF">Tci_879111</name>
</gene>
<comment type="caution">
    <text evidence="1">The sequence shown here is derived from an EMBL/GenBank/DDBJ whole genome shotgun (WGS) entry which is preliminary data.</text>
</comment>
<dbReference type="AlphaFoldDB" id="A0A699T9F3"/>
<evidence type="ECO:0000313" key="1">
    <source>
        <dbReference type="EMBL" id="GFD07142.1"/>
    </source>
</evidence>
<organism evidence="1">
    <name type="scientific">Tanacetum cinerariifolium</name>
    <name type="common">Dalmatian daisy</name>
    <name type="synonym">Chrysanthemum cinerariifolium</name>
    <dbReference type="NCBI Taxonomy" id="118510"/>
    <lineage>
        <taxon>Eukaryota</taxon>
        <taxon>Viridiplantae</taxon>
        <taxon>Streptophyta</taxon>
        <taxon>Embryophyta</taxon>
        <taxon>Tracheophyta</taxon>
        <taxon>Spermatophyta</taxon>
        <taxon>Magnoliopsida</taxon>
        <taxon>eudicotyledons</taxon>
        <taxon>Gunneridae</taxon>
        <taxon>Pentapetalae</taxon>
        <taxon>asterids</taxon>
        <taxon>campanulids</taxon>
        <taxon>Asterales</taxon>
        <taxon>Asteraceae</taxon>
        <taxon>Asteroideae</taxon>
        <taxon>Anthemideae</taxon>
        <taxon>Anthemidinae</taxon>
        <taxon>Tanacetum</taxon>
    </lineage>
</organism>
<name>A0A699T9F3_TANCI</name>
<dbReference type="EMBL" id="BKCJ011229533">
    <property type="protein sequence ID" value="GFD07142.1"/>
    <property type="molecule type" value="Genomic_DNA"/>
</dbReference>
<reference evidence="1" key="1">
    <citation type="journal article" date="2019" name="Sci. Rep.">
        <title>Draft genome of Tanacetum cinerariifolium, the natural source of mosquito coil.</title>
        <authorList>
            <person name="Yamashiro T."/>
            <person name="Shiraishi A."/>
            <person name="Satake H."/>
            <person name="Nakayama K."/>
        </authorList>
    </citation>
    <scope>NUCLEOTIDE SEQUENCE</scope>
</reference>
<proteinExistence type="predicted"/>
<protein>
    <submittedName>
        <fullName evidence="1">Uncharacterized protein</fullName>
    </submittedName>
</protein>